<dbReference type="InterPro" id="IPR013877">
    <property type="entry name" value="YAP-bd/ALF4/Glomulin"/>
</dbReference>
<evidence type="ECO:0000313" key="2">
    <source>
        <dbReference type="Proteomes" id="UP000261620"/>
    </source>
</evidence>
<accession>A0A3Q3VW11</accession>
<proteinExistence type="predicted"/>
<dbReference type="GO" id="GO:0005737">
    <property type="term" value="C:cytoplasm"/>
    <property type="evidence" value="ECO:0007669"/>
    <property type="project" value="TreeGrafter"/>
</dbReference>
<dbReference type="Proteomes" id="UP000261620">
    <property type="component" value="Unplaced"/>
</dbReference>
<dbReference type="Pfam" id="PF08568">
    <property type="entry name" value="Kinetochor_Ybp2"/>
    <property type="match status" value="2"/>
</dbReference>
<reference evidence="1" key="1">
    <citation type="submission" date="2025-08" db="UniProtKB">
        <authorList>
            <consortium name="Ensembl"/>
        </authorList>
    </citation>
    <scope>IDENTIFICATION</scope>
</reference>
<dbReference type="Ensembl" id="ENSMMOT00000007291.1">
    <property type="protein sequence ID" value="ENSMMOP00000007156.1"/>
    <property type="gene ID" value="ENSMMOG00000005541.1"/>
</dbReference>
<sequence>EELKPEDFQQFKSLGSACLTQGASEQLQTFLQDERNQRVVESMGCVLMAPLLSTVIKKETSLDNCQAAITYLTRTCSPNELLHSLLELVEDTGPGDISETILGVVPPLQTLFRLEDRKGAGVGLALSALQKQLSRLPVPYSQQQEEADEVGLCRCCSALVTFTKPFIQEVMRKNGDSVVTPEHEELRTELVKSCMRSLRDPLLEAQLGRDRKSSLGLFAAEITQATLLAVKESFSELLLFTSRKRSNHTDSSQSKESRACLAYLLFVQLITMESFPAVFPLFVLQCNAEHINQLLSKKESHLLKGLKSLESVPDNSLPVSLLEQRSFYSVPQNLRQILTGCPMRHLRESGLQVFQLFINKLDTEAKHKFFCMLKTSQHAGLESYIVKDIRNQVEFSMQPGNANSWFLGGELVSLLGLVFCLPQGAETDLLNSMDIMESLNLLRYLLLRDKALRSPAGVWDELCRIKVNYLKMLRVCISISRAHYSAEVKSLREDQKLKAKARDAGRSAGPVKSLTVRHEKVSNMRPEVQHQQVLQSALVTFDLMESLIVRIEEI</sequence>
<dbReference type="PANTHER" id="PTHR15430:SF1">
    <property type="entry name" value="GLOMULIN"/>
    <property type="match status" value="1"/>
</dbReference>
<dbReference type="GO" id="GO:0055105">
    <property type="term" value="F:ubiquitin-protein transferase inhibitor activity"/>
    <property type="evidence" value="ECO:0007669"/>
    <property type="project" value="TreeGrafter"/>
</dbReference>
<name>A0A3Q3VW11_MOLML</name>
<reference evidence="1" key="2">
    <citation type="submission" date="2025-09" db="UniProtKB">
        <authorList>
            <consortium name="Ensembl"/>
        </authorList>
    </citation>
    <scope>IDENTIFICATION</scope>
</reference>
<dbReference type="AlphaFoldDB" id="A0A3Q3VW11"/>
<keyword evidence="2" id="KW-1185">Reference proteome</keyword>
<dbReference type="OMA" id="LAMYYHA"/>
<dbReference type="InterPro" id="IPR019516">
    <property type="entry name" value="Glomulin/ALF4"/>
</dbReference>
<evidence type="ECO:0000313" key="1">
    <source>
        <dbReference type="Ensembl" id="ENSMMOP00000007156.1"/>
    </source>
</evidence>
<protein>
    <submittedName>
        <fullName evidence="1">Uncharacterized protein</fullName>
    </submittedName>
</protein>
<dbReference type="PANTHER" id="PTHR15430">
    <property type="entry name" value="GLOMULIN"/>
    <property type="match status" value="1"/>
</dbReference>
<organism evidence="1 2">
    <name type="scientific">Mola mola</name>
    <name type="common">Ocean sunfish</name>
    <name type="synonym">Tetraodon mola</name>
    <dbReference type="NCBI Taxonomy" id="94237"/>
    <lineage>
        <taxon>Eukaryota</taxon>
        <taxon>Metazoa</taxon>
        <taxon>Chordata</taxon>
        <taxon>Craniata</taxon>
        <taxon>Vertebrata</taxon>
        <taxon>Euteleostomi</taxon>
        <taxon>Actinopterygii</taxon>
        <taxon>Neopterygii</taxon>
        <taxon>Teleostei</taxon>
        <taxon>Neoteleostei</taxon>
        <taxon>Acanthomorphata</taxon>
        <taxon>Eupercaria</taxon>
        <taxon>Tetraodontiformes</taxon>
        <taxon>Molidae</taxon>
        <taxon>Mola</taxon>
    </lineage>
</organism>